<dbReference type="SUPFAM" id="SSF52343">
    <property type="entry name" value="Ferredoxin reductase-like, C-terminal NADP-linked domain"/>
    <property type="match status" value="1"/>
</dbReference>
<evidence type="ECO:0000256" key="1">
    <source>
        <dbReference type="ARBA" id="ARBA00022448"/>
    </source>
</evidence>
<dbReference type="GO" id="GO:0006826">
    <property type="term" value="P:iron ion transport"/>
    <property type="evidence" value="ECO:0007669"/>
    <property type="project" value="TreeGrafter"/>
</dbReference>
<keyword evidence="4" id="KW-1185">Reference proteome</keyword>
<dbReference type="PANTHER" id="PTHR32361">
    <property type="entry name" value="FERRIC/CUPRIC REDUCTASE TRANSMEMBRANE COMPONENT"/>
    <property type="match status" value="1"/>
</dbReference>
<protein>
    <recommendedName>
        <fullName evidence="5">Ferric reductase NAD binding domain-containing protein</fullName>
    </recommendedName>
</protein>
<dbReference type="PANTHER" id="PTHR32361:SF26">
    <property type="entry name" value="FAD-BINDING 8 DOMAIN-CONTAINING PROTEIN-RELATED"/>
    <property type="match status" value="1"/>
</dbReference>
<reference evidence="2" key="3">
    <citation type="submission" date="2010-09" db="EMBL/GenBank/DDBJ databases">
        <title>Annotation of Gaeumannomyces graminis var. tritici R3-111a-1.</title>
        <authorList>
            <consortium name="The Broad Institute Genome Sequencing Platform"/>
            <person name="Ma L.-J."/>
            <person name="Dead R."/>
            <person name="Young S.K."/>
            <person name="Zeng Q."/>
            <person name="Gargeya S."/>
            <person name="Fitzgerald M."/>
            <person name="Haas B."/>
            <person name="Abouelleil A."/>
            <person name="Alvarado L."/>
            <person name="Arachchi H.M."/>
            <person name="Berlin A."/>
            <person name="Brown A."/>
            <person name="Chapman S.B."/>
            <person name="Chen Z."/>
            <person name="Dunbar C."/>
            <person name="Freedman E."/>
            <person name="Gearin G."/>
            <person name="Gellesch M."/>
            <person name="Goldberg J."/>
            <person name="Griggs A."/>
            <person name="Gujja S."/>
            <person name="Heiman D."/>
            <person name="Howarth C."/>
            <person name="Larson L."/>
            <person name="Lui A."/>
            <person name="MacDonald P.J.P."/>
            <person name="Mehta T."/>
            <person name="Montmayeur A."/>
            <person name="Murphy C."/>
            <person name="Neiman D."/>
            <person name="Pearson M."/>
            <person name="Priest M."/>
            <person name="Roberts A."/>
            <person name="Saif S."/>
            <person name="Shea T."/>
            <person name="Shenoy N."/>
            <person name="Sisk P."/>
            <person name="Stolte C."/>
            <person name="Sykes S."/>
            <person name="Yandava C."/>
            <person name="Wortman J."/>
            <person name="Nusbaum C."/>
            <person name="Birren B."/>
        </authorList>
    </citation>
    <scope>NUCLEOTIDE SEQUENCE</scope>
    <source>
        <strain evidence="2">R3-111a-1</strain>
    </source>
</reference>
<reference evidence="3" key="4">
    <citation type="journal article" date="2015" name="G3 (Bethesda)">
        <title>Genome sequences of three phytopathogenic species of the Magnaporthaceae family of fungi.</title>
        <authorList>
            <person name="Okagaki L.H."/>
            <person name="Nunes C.C."/>
            <person name="Sailsbery J."/>
            <person name="Clay B."/>
            <person name="Brown D."/>
            <person name="John T."/>
            <person name="Oh Y."/>
            <person name="Young N."/>
            <person name="Fitzgerald M."/>
            <person name="Haas B.J."/>
            <person name="Zeng Q."/>
            <person name="Young S."/>
            <person name="Adiconis X."/>
            <person name="Fan L."/>
            <person name="Levin J.Z."/>
            <person name="Mitchell T.K."/>
            <person name="Okubara P.A."/>
            <person name="Farman M.L."/>
            <person name="Kohn L.M."/>
            <person name="Birren B."/>
            <person name="Ma L.-J."/>
            <person name="Dean R.A."/>
        </authorList>
    </citation>
    <scope>NUCLEOTIDE SEQUENCE</scope>
    <source>
        <strain evidence="3">R3-111a-1</strain>
    </source>
</reference>
<dbReference type="GeneID" id="20353919"/>
<dbReference type="HOGENOM" id="CLU_973315_0_0_1"/>
<dbReference type="OrthoDB" id="4494341at2759"/>
<dbReference type="GO" id="GO:0015677">
    <property type="term" value="P:copper ion import"/>
    <property type="evidence" value="ECO:0007669"/>
    <property type="project" value="TreeGrafter"/>
</dbReference>
<reference evidence="3" key="5">
    <citation type="submission" date="2018-04" db="UniProtKB">
        <authorList>
            <consortium name="EnsemblFungi"/>
        </authorList>
    </citation>
    <scope>IDENTIFICATION</scope>
    <source>
        <strain evidence="3">R3-111a-1</strain>
    </source>
</reference>
<dbReference type="GO" id="GO:0006879">
    <property type="term" value="P:intracellular iron ion homeostasis"/>
    <property type="evidence" value="ECO:0007669"/>
    <property type="project" value="TreeGrafter"/>
</dbReference>
<dbReference type="GO" id="GO:0000293">
    <property type="term" value="F:ferric-chelate reductase activity"/>
    <property type="evidence" value="ECO:0007669"/>
    <property type="project" value="TreeGrafter"/>
</dbReference>
<dbReference type="EMBL" id="GL385408">
    <property type="protein sequence ID" value="EJT68955.1"/>
    <property type="molecule type" value="Genomic_DNA"/>
</dbReference>
<dbReference type="eggNOG" id="KOG0039">
    <property type="taxonomic scope" value="Eukaryota"/>
</dbReference>
<dbReference type="VEuPathDB" id="FungiDB:GGTG_13461"/>
<proteinExistence type="predicted"/>
<evidence type="ECO:0008006" key="5">
    <source>
        <dbReference type="Google" id="ProtNLM"/>
    </source>
</evidence>
<evidence type="ECO:0000313" key="2">
    <source>
        <dbReference type="EMBL" id="EJT68955.1"/>
    </source>
</evidence>
<accession>J3PIY1</accession>
<dbReference type="STRING" id="644352.J3PIY1"/>
<dbReference type="InterPro" id="IPR051410">
    <property type="entry name" value="Ferric/Cupric_Reductase"/>
</dbReference>
<dbReference type="Gene3D" id="3.40.50.80">
    <property type="entry name" value="Nucleotide-binding domain of ferredoxin-NADP reductase (FNR) module"/>
    <property type="match status" value="1"/>
</dbReference>
<dbReference type="RefSeq" id="XP_009229631.1">
    <property type="nucleotide sequence ID" value="XM_009231367.1"/>
</dbReference>
<dbReference type="Proteomes" id="UP000006039">
    <property type="component" value="Unassembled WGS sequence"/>
</dbReference>
<reference evidence="2" key="2">
    <citation type="submission" date="2010-07" db="EMBL/GenBank/DDBJ databases">
        <authorList>
            <consortium name="The Broad Institute Genome Sequencing Platform"/>
            <consortium name="Broad Institute Genome Sequencing Center for Infectious Disease"/>
            <person name="Ma L.-J."/>
            <person name="Dead R."/>
            <person name="Young S."/>
            <person name="Zeng Q."/>
            <person name="Koehrsen M."/>
            <person name="Alvarado L."/>
            <person name="Berlin A."/>
            <person name="Chapman S.B."/>
            <person name="Chen Z."/>
            <person name="Freedman E."/>
            <person name="Gellesch M."/>
            <person name="Goldberg J."/>
            <person name="Griggs A."/>
            <person name="Gujja S."/>
            <person name="Heilman E.R."/>
            <person name="Heiman D."/>
            <person name="Hepburn T."/>
            <person name="Howarth C."/>
            <person name="Jen D."/>
            <person name="Larson L."/>
            <person name="Mehta T."/>
            <person name="Neiman D."/>
            <person name="Pearson M."/>
            <person name="Roberts A."/>
            <person name="Saif S."/>
            <person name="Shea T."/>
            <person name="Shenoy N."/>
            <person name="Sisk P."/>
            <person name="Stolte C."/>
            <person name="Sykes S."/>
            <person name="Walk T."/>
            <person name="White J."/>
            <person name="Yandava C."/>
            <person name="Haas B."/>
            <person name="Nusbaum C."/>
            <person name="Birren B."/>
        </authorList>
    </citation>
    <scope>NUCLEOTIDE SEQUENCE</scope>
    <source>
        <strain evidence="2">R3-111a-1</strain>
    </source>
</reference>
<name>J3PIY1_GAET3</name>
<reference evidence="4" key="1">
    <citation type="submission" date="2010-07" db="EMBL/GenBank/DDBJ databases">
        <title>The genome sequence of Gaeumannomyces graminis var. tritici strain R3-111a-1.</title>
        <authorList>
            <consortium name="The Broad Institute Genome Sequencing Platform"/>
            <person name="Ma L.-J."/>
            <person name="Dead R."/>
            <person name="Young S."/>
            <person name="Zeng Q."/>
            <person name="Koehrsen M."/>
            <person name="Alvarado L."/>
            <person name="Berlin A."/>
            <person name="Chapman S.B."/>
            <person name="Chen Z."/>
            <person name="Freedman E."/>
            <person name="Gellesch M."/>
            <person name="Goldberg J."/>
            <person name="Griggs A."/>
            <person name="Gujja S."/>
            <person name="Heilman E.R."/>
            <person name="Heiman D."/>
            <person name="Hepburn T."/>
            <person name="Howarth C."/>
            <person name="Jen D."/>
            <person name="Larson L."/>
            <person name="Mehta T."/>
            <person name="Neiman D."/>
            <person name="Pearson M."/>
            <person name="Roberts A."/>
            <person name="Saif S."/>
            <person name="Shea T."/>
            <person name="Shenoy N."/>
            <person name="Sisk P."/>
            <person name="Stolte C."/>
            <person name="Sykes S."/>
            <person name="Walk T."/>
            <person name="White J."/>
            <person name="Yandava C."/>
            <person name="Haas B."/>
            <person name="Nusbaum C."/>
            <person name="Birren B."/>
        </authorList>
    </citation>
    <scope>NUCLEOTIDE SEQUENCE [LARGE SCALE GENOMIC DNA]</scope>
    <source>
        <strain evidence="4">R3-111a-1</strain>
    </source>
</reference>
<evidence type="ECO:0000313" key="4">
    <source>
        <dbReference type="Proteomes" id="UP000006039"/>
    </source>
</evidence>
<dbReference type="GO" id="GO:0005886">
    <property type="term" value="C:plasma membrane"/>
    <property type="evidence" value="ECO:0007669"/>
    <property type="project" value="TreeGrafter"/>
</dbReference>
<dbReference type="EnsemblFungi" id="EJT68955">
    <property type="protein sequence ID" value="EJT68955"/>
    <property type="gene ID" value="GGTG_13461"/>
</dbReference>
<dbReference type="InterPro" id="IPR039261">
    <property type="entry name" value="FNR_nucleotide-bd"/>
</dbReference>
<dbReference type="AlphaFoldDB" id="J3PIY1"/>
<keyword evidence="1" id="KW-0813">Transport</keyword>
<sequence>MSISTLSRPKVRTALISGPYGVSIPIINFDTILMVASGYGIAAQMPYLEKLLASGKGPLAYNIHVVWLISTLDILNSAANCSLNRLLEEDLQRVLLISIYSNSNEVHYSRYGERAASFKGDPDFSKIISGEINENFFTKGSNFGETGKMLVLVSANEKCKSRLKRGLRESLNKNQKLSLLGGDTQRPLTGGPVLGGSGTGCLKALLLWRGAWGVAGPPWRLIRQGARALDQRLEKTLHVGMGATHPIPAIAKWKGWHSRLLLKDESVRGQPVRVRWEKLLVAMQNI</sequence>
<gene>
    <name evidence="3" type="primary">20353919</name>
    <name evidence="2" type="ORF">GGTG_13461</name>
</gene>
<organism evidence="2">
    <name type="scientific">Gaeumannomyces tritici (strain R3-111a-1)</name>
    <name type="common">Wheat and barley take-all root rot fungus</name>
    <name type="synonym">Gaeumannomyces graminis var. tritici</name>
    <dbReference type="NCBI Taxonomy" id="644352"/>
    <lineage>
        <taxon>Eukaryota</taxon>
        <taxon>Fungi</taxon>
        <taxon>Dikarya</taxon>
        <taxon>Ascomycota</taxon>
        <taxon>Pezizomycotina</taxon>
        <taxon>Sordariomycetes</taxon>
        <taxon>Sordariomycetidae</taxon>
        <taxon>Magnaporthales</taxon>
        <taxon>Magnaporthaceae</taxon>
        <taxon>Gaeumannomyces</taxon>
    </lineage>
</organism>
<evidence type="ECO:0000313" key="3">
    <source>
        <dbReference type="EnsemblFungi" id="EJT68955"/>
    </source>
</evidence>